<dbReference type="SUPFAM" id="SSF51338">
    <property type="entry name" value="Composite domain of metallo-dependent hydrolases"/>
    <property type="match status" value="1"/>
</dbReference>
<proteinExistence type="predicted"/>
<comment type="caution">
    <text evidence="1">The sequence shown here is derived from an EMBL/GenBank/DDBJ whole genome shotgun (WGS) entry which is preliminary data.</text>
</comment>
<keyword evidence="2" id="KW-1185">Reference proteome</keyword>
<reference evidence="1 2" key="1">
    <citation type="submission" date="2024-04" db="EMBL/GenBank/DDBJ databases">
        <title>Bacillus oryzaecorticis sp. nov., a moderately halophilic bacterium isolated from rice husks.</title>
        <authorList>
            <person name="Zhu H.-S."/>
        </authorList>
    </citation>
    <scope>NUCLEOTIDE SEQUENCE [LARGE SCALE GENOMIC DNA]</scope>
    <source>
        <strain evidence="1 2">ZC255</strain>
    </source>
</reference>
<dbReference type="Proteomes" id="UP001389717">
    <property type="component" value="Unassembled WGS sequence"/>
</dbReference>
<organism evidence="1 2">
    <name type="scientific">Rossellomorea oryzaecorticis</name>
    <dbReference type="NCBI Taxonomy" id="1396505"/>
    <lineage>
        <taxon>Bacteria</taxon>
        <taxon>Bacillati</taxon>
        <taxon>Bacillota</taxon>
        <taxon>Bacilli</taxon>
        <taxon>Bacillales</taxon>
        <taxon>Bacillaceae</taxon>
        <taxon>Rossellomorea</taxon>
    </lineage>
</organism>
<dbReference type="EMBL" id="JBBYAF010000017">
    <property type="protein sequence ID" value="MEL3972648.1"/>
    <property type="molecule type" value="Genomic_DNA"/>
</dbReference>
<accession>A0ABU9KCN3</accession>
<name>A0ABU9KCN3_9BACI</name>
<dbReference type="InterPro" id="IPR011059">
    <property type="entry name" value="Metal-dep_hydrolase_composite"/>
</dbReference>
<sequence length="300" mass="35224">MSKYIIENADIARHNSMNKISLLVEDNRIAAIRKSFSYYNYIRLNVTPFIMTPTHVMCDIDLPFNHEFSSFKAYFLNHFISKGCTTILTSFKITYEFEFMEKLEERKTSLLCSPLDYTLGLMSPAHLIKPEVIRICKRNKVPVIWISMDDITVFKSVKWGWIKGLLYDYPITFVPFFTTKLDKKEKIKHLKIWQKTMKTEKIPHFSEEIQQKVPLPLDQLKKIGIYPHRGNFLSGGEISYNLYMKNDDYPLSDGSSFHYESHVLKCTMNRGKYNYLNDQSYFYPGAGKELRIQTPGFFTS</sequence>
<dbReference type="RefSeq" id="WP_341983136.1">
    <property type="nucleotide sequence ID" value="NZ_JBBYAF010000017.1"/>
</dbReference>
<protein>
    <submittedName>
        <fullName evidence="1">Uncharacterized protein</fullName>
    </submittedName>
</protein>
<gene>
    <name evidence="1" type="ORF">AAEO50_10175</name>
</gene>
<evidence type="ECO:0000313" key="1">
    <source>
        <dbReference type="EMBL" id="MEL3972648.1"/>
    </source>
</evidence>
<evidence type="ECO:0000313" key="2">
    <source>
        <dbReference type="Proteomes" id="UP001389717"/>
    </source>
</evidence>